<dbReference type="Proteomes" id="UP000230154">
    <property type="component" value="Unassembled WGS sequence"/>
</dbReference>
<dbReference type="EMBL" id="PFCB01000032">
    <property type="protein sequence ID" value="PIR73991.1"/>
    <property type="molecule type" value="Genomic_DNA"/>
</dbReference>
<dbReference type="NCBIfam" id="TIGR00012">
    <property type="entry name" value="L29"/>
    <property type="match status" value="1"/>
</dbReference>
<dbReference type="HAMAP" id="MF_00374">
    <property type="entry name" value="Ribosomal_uL29"/>
    <property type="match status" value="1"/>
</dbReference>
<organism evidence="6 7">
    <name type="scientific">Candidatus Magasanikbacteria bacterium CG10_big_fil_rev_8_21_14_0_10_47_10</name>
    <dbReference type="NCBI Taxonomy" id="1974652"/>
    <lineage>
        <taxon>Bacteria</taxon>
        <taxon>Candidatus Magasanikiibacteriota</taxon>
    </lineage>
</organism>
<protein>
    <recommendedName>
        <fullName evidence="4 5">Large ribosomal subunit protein uL29</fullName>
    </recommendedName>
</protein>
<evidence type="ECO:0000313" key="6">
    <source>
        <dbReference type="EMBL" id="PIR73991.1"/>
    </source>
</evidence>
<gene>
    <name evidence="5 6" type="primary">rpmC</name>
    <name evidence="6" type="ORF">COU35_04780</name>
</gene>
<evidence type="ECO:0000256" key="1">
    <source>
        <dbReference type="ARBA" id="ARBA00009254"/>
    </source>
</evidence>
<dbReference type="InterPro" id="IPR036049">
    <property type="entry name" value="Ribosomal_uL29_sf"/>
</dbReference>
<evidence type="ECO:0000256" key="2">
    <source>
        <dbReference type="ARBA" id="ARBA00022980"/>
    </source>
</evidence>
<name>A0A2H0TPB0_9BACT</name>
<dbReference type="SUPFAM" id="SSF46561">
    <property type="entry name" value="Ribosomal protein L29 (L29p)"/>
    <property type="match status" value="1"/>
</dbReference>
<keyword evidence="2 5" id="KW-0689">Ribosomal protein</keyword>
<keyword evidence="3 5" id="KW-0687">Ribonucleoprotein</keyword>
<comment type="caution">
    <text evidence="6">The sequence shown here is derived from an EMBL/GenBank/DDBJ whole genome shotgun (WGS) entry which is preliminary data.</text>
</comment>
<evidence type="ECO:0000256" key="5">
    <source>
        <dbReference type="HAMAP-Rule" id="MF_00374"/>
    </source>
</evidence>
<dbReference type="InterPro" id="IPR001854">
    <property type="entry name" value="Ribosomal_uL29"/>
</dbReference>
<dbReference type="GO" id="GO:0005840">
    <property type="term" value="C:ribosome"/>
    <property type="evidence" value="ECO:0007669"/>
    <property type="project" value="UniProtKB-KW"/>
</dbReference>
<proteinExistence type="inferred from homology"/>
<reference evidence="7" key="1">
    <citation type="submission" date="2017-09" db="EMBL/GenBank/DDBJ databases">
        <title>Depth-based differentiation of microbial function through sediment-hosted aquifers and enrichment of novel symbionts in the deep terrestrial subsurface.</title>
        <authorList>
            <person name="Probst A.J."/>
            <person name="Ladd B."/>
            <person name="Jarett J.K."/>
            <person name="Geller-Mcgrath D.E."/>
            <person name="Sieber C.M.K."/>
            <person name="Emerson J.B."/>
            <person name="Anantharaman K."/>
            <person name="Thomas B.C."/>
            <person name="Malmstrom R."/>
            <person name="Stieglmeier M."/>
            <person name="Klingl A."/>
            <person name="Woyke T."/>
            <person name="Ryan C.M."/>
            <person name="Banfield J.F."/>
        </authorList>
    </citation>
    <scope>NUCLEOTIDE SEQUENCE [LARGE SCALE GENOMIC DNA]</scope>
</reference>
<dbReference type="GO" id="GO:0006412">
    <property type="term" value="P:translation"/>
    <property type="evidence" value="ECO:0007669"/>
    <property type="project" value="UniProtKB-UniRule"/>
</dbReference>
<sequence length="72" mass="8292">MDIAELKKTNRGELQNLLAEKRDELRTLRFKASERQLKEVRRIRSVKQTIAQILTVLSNGEETTHASSVQTN</sequence>
<accession>A0A2H0TPB0</accession>
<evidence type="ECO:0000256" key="4">
    <source>
        <dbReference type="ARBA" id="ARBA00035204"/>
    </source>
</evidence>
<evidence type="ECO:0000313" key="7">
    <source>
        <dbReference type="Proteomes" id="UP000230154"/>
    </source>
</evidence>
<dbReference type="GO" id="GO:0003735">
    <property type="term" value="F:structural constituent of ribosome"/>
    <property type="evidence" value="ECO:0007669"/>
    <property type="project" value="InterPro"/>
</dbReference>
<dbReference type="AlphaFoldDB" id="A0A2H0TPB0"/>
<dbReference type="Gene3D" id="1.10.287.310">
    <property type="match status" value="1"/>
</dbReference>
<evidence type="ECO:0000256" key="3">
    <source>
        <dbReference type="ARBA" id="ARBA00023274"/>
    </source>
</evidence>
<dbReference type="Pfam" id="PF00831">
    <property type="entry name" value="Ribosomal_L29"/>
    <property type="match status" value="1"/>
</dbReference>
<comment type="similarity">
    <text evidence="1 5">Belongs to the universal ribosomal protein uL29 family.</text>
</comment>
<dbReference type="GO" id="GO:1990904">
    <property type="term" value="C:ribonucleoprotein complex"/>
    <property type="evidence" value="ECO:0007669"/>
    <property type="project" value="UniProtKB-KW"/>
</dbReference>